<evidence type="ECO:0000313" key="2">
    <source>
        <dbReference type="Proteomes" id="UP000504634"/>
    </source>
</evidence>
<dbReference type="RefSeq" id="XP_030379767.1">
    <property type="nucleotide sequence ID" value="XM_030523907.1"/>
</dbReference>
<dbReference type="OrthoDB" id="6623312at2759"/>
<name>A0A6J2TXZ6_DROLE</name>
<keyword evidence="2" id="KW-1185">Reference proteome</keyword>
<dbReference type="AlphaFoldDB" id="A0A6J2TXZ6"/>
<feature type="signal peptide" evidence="1">
    <location>
        <begin position="1"/>
        <end position="15"/>
    </location>
</feature>
<dbReference type="Proteomes" id="UP000504634">
    <property type="component" value="Unplaced"/>
</dbReference>
<accession>A0A6J2TXZ6</accession>
<evidence type="ECO:0000313" key="3">
    <source>
        <dbReference type="RefSeq" id="XP_030379767.1"/>
    </source>
</evidence>
<sequence>MLLGSFLMLEIGTDAQLSSQSTGSDLSSVPRIRTKRGIFWDFFQKMFITKNLIVDQYTDTRNTLNDIYNTVNEQFSDPAPAKPTNRPRSTTERLVSASDGLINVIVSGALSSEDGDSSEDPTTTTEAYKISRYELGRILGRNFRGIQRLTQTEFREALNATHYNLKEYKAEADKQFANSLAVEKKNKIKSLKG</sequence>
<dbReference type="GeneID" id="115628001"/>
<organism evidence="2 3">
    <name type="scientific">Drosophila lebanonensis</name>
    <name type="common">Fruit fly</name>
    <name type="synonym">Scaptodrosophila lebanonensis</name>
    <dbReference type="NCBI Taxonomy" id="7225"/>
    <lineage>
        <taxon>Eukaryota</taxon>
        <taxon>Metazoa</taxon>
        <taxon>Ecdysozoa</taxon>
        <taxon>Arthropoda</taxon>
        <taxon>Hexapoda</taxon>
        <taxon>Insecta</taxon>
        <taxon>Pterygota</taxon>
        <taxon>Neoptera</taxon>
        <taxon>Endopterygota</taxon>
        <taxon>Diptera</taxon>
        <taxon>Brachycera</taxon>
        <taxon>Muscomorpha</taxon>
        <taxon>Ephydroidea</taxon>
        <taxon>Drosophilidae</taxon>
        <taxon>Scaptodrosophila</taxon>
    </lineage>
</organism>
<feature type="chain" id="PRO_5026993300" evidence="1">
    <location>
        <begin position="16"/>
        <end position="193"/>
    </location>
</feature>
<gene>
    <name evidence="3" type="primary">LOC115628001</name>
</gene>
<protein>
    <submittedName>
        <fullName evidence="3">Uncharacterized protein LOC115628001</fullName>
    </submittedName>
</protein>
<reference evidence="3" key="1">
    <citation type="submission" date="2025-08" db="UniProtKB">
        <authorList>
            <consortium name="RefSeq"/>
        </authorList>
    </citation>
    <scope>IDENTIFICATION</scope>
    <source>
        <strain evidence="3">11010-0011.00</strain>
        <tissue evidence="3">Whole body</tissue>
    </source>
</reference>
<evidence type="ECO:0000256" key="1">
    <source>
        <dbReference type="SAM" id="SignalP"/>
    </source>
</evidence>
<proteinExistence type="predicted"/>
<keyword evidence="1" id="KW-0732">Signal</keyword>